<dbReference type="EMBL" id="MT631476">
    <property type="protein sequence ID" value="QNO51694.1"/>
    <property type="molecule type" value="Genomic_DNA"/>
</dbReference>
<dbReference type="AlphaFoldDB" id="A0A7G9YUL0"/>
<dbReference type="Gene3D" id="3.40.50.1110">
    <property type="entry name" value="SGNH hydrolase"/>
    <property type="match status" value="1"/>
</dbReference>
<dbReference type="GO" id="GO:0016788">
    <property type="term" value="F:hydrolase activity, acting on ester bonds"/>
    <property type="evidence" value="ECO:0007669"/>
    <property type="project" value="InterPro"/>
</dbReference>
<gene>
    <name evidence="2" type="ORF">GMKFMAKO_00010</name>
</gene>
<feature type="transmembrane region" description="Helical" evidence="1">
    <location>
        <begin position="20"/>
        <end position="41"/>
    </location>
</feature>
<organism evidence="2">
    <name type="scientific">Candidatus Methanophagaceae archaeon ANME-1 ERB6</name>
    <dbReference type="NCBI Taxonomy" id="2759912"/>
    <lineage>
        <taxon>Archaea</taxon>
        <taxon>Methanobacteriati</taxon>
        <taxon>Methanobacteriota</taxon>
        <taxon>Stenosarchaea group</taxon>
        <taxon>Methanomicrobia</taxon>
        <taxon>Candidatus Methanophagales</taxon>
        <taxon>Candidatus Methanophagaceae</taxon>
    </lineage>
</organism>
<accession>A0A7G9YUL0</accession>
<evidence type="ECO:0000313" key="2">
    <source>
        <dbReference type="EMBL" id="QNO51694.1"/>
    </source>
</evidence>
<sequence>MLKNIITKLWKAIDYVSKVLVIVVIMLLILEVLSFGAYTAYRVFKGEGAVDSRLTSEVYQNQTWAEQYFKELHELAPQMQYYPYVGFRNKPNFHGKYINLNEESVRKTWNPPLSNDEKAIKVFFFGGSTVWSYGARDEYTVPSYLSKVLYEEGYSVYVTNFGEWAYTNTQELIRLQLELRKGNIPDIVIFYDGINDGISSYQSKIAGFPHNVEKRKLEYNSLDRLNNVFNIRRPLVKKSYTIKGIRFFLHKILNLNLDKRLNIDEKQFLSKDEQLKLAKNTTDMYFNNTKLIRSLEDEYGFKSYFFWQPTIFSKQNLSSTEKGIIENSEDPEDWEEFFDRTYSLVHSRINHFNSSNIYYIADIFDNEMATVFIDRWHISEEGNKKVADEIAKEIIEGVKKRSKEKLGGDK</sequence>
<dbReference type="InterPro" id="IPR036514">
    <property type="entry name" value="SGNH_hydro_sf"/>
</dbReference>
<keyword evidence="1" id="KW-0812">Transmembrane</keyword>
<dbReference type="Pfam" id="PF00657">
    <property type="entry name" value="Lipase_GDSL"/>
    <property type="match status" value="1"/>
</dbReference>
<name>A0A7G9YUL0_9EURY</name>
<evidence type="ECO:0000256" key="1">
    <source>
        <dbReference type="SAM" id="Phobius"/>
    </source>
</evidence>
<dbReference type="CDD" id="cd00229">
    <property type="entry name" value="SGNH_hydrolase"/>
    <property type="match status" value="1"/>
</dbReference>
<protein>
    <recommendedName>
        <fullName evidence="3">SGNH hydrolase-type esterase domain-containing protein</fullName>
    </recommendedName>
</protein>
<dbReference type="InterPro" id="IPR001087">
    <property type="entry name" value="GDSL"/>
</dbReference>
<keyword evidence="1" id="KW-0472">Membrane</keyword>
<reference evidence="2" key="1">
    <citation type="submission" date="2020-06" db="EMBL/GenBank/DDBJ databases">
        <title>Unique genomic features of the anaerobic methanotrophic archaea.</title>
        <authorList>
            <person name="Chadwick G.L."/>
            <person name="Skennerton C.T."/>
            <person name="Laso-Perez R."/>
            <person name="Leu A.O."/>
            <person name="Speth D.R."/>
            <person name="Yu H."/>
            <person name="Morgan-Lang C."/>
            <person name="Hatzenpichler R."/>
            <person name="Goudeau D."/>
            <person name="Malmstrom R."/>
            <person name="Brazelton W.J."/>
            <person name="Woyke T."/>
            <person name="Hallam S.J."/>
            <person name="Tyson G.W."/>
            <person name="Wegener G."/>
            <person name="Boetius A."/>
            <person name="Orphan V."/>
        </authorList>
    </citation>
    <scope>NUCLEOTIDE SEQUENCE</scope>
</reference>
<evidence type="ECO:0008006" key="3">
    <source>
        <dbReference type="Google" id="ProtNLM"/>
    </source>
</evidence>
<dbReference type="SUPFAM" id="SSF52266">
    <property type="entry name" value="SGNH hydrolase"/>
    <property type="match status" value="1"/>
</dbReference>
<proteinExistence type="predicted"/>
<keyword evidence="1" id="KW-1133">Transmembrane helix</keyword>